<protein>
    <recommendedName>
        <fullName evidence="1">Aldehyde oxidase/xanthine dehydrogenase a/b hammerhead domain-containing protein</fullName>
    </recommendedName>
</protein>
<feature type="domain" description="Aldehyde oxidase/xanthine dehydrogenase a/b hammerhead" evidence="1">
    <location>
        <begin position="215"/>
        <end position="292"/>
    </location>
</feature>
<dbReference type="InterPro" id="IPR037165">
    <property type="entry name" value="AldOxase/xan_DH_Mopterin-bd_sf"/>
</dbReference>
<dbReference type="InterPro" id="IPR046867">
    <property type="entry name" value="AldOxase/xan_DH_MoCoBD2"/>
</dbReference>
<dbReference type="Gene3D" id="3.30.365.10">
    <property type="entry name" value="Aldehyde oxidase/xanthine dehydrogenase, molybdopterin binding domain"/>
    <property type="match status" value="4"/>
</dbReference>
<dbReference type="AlphaFoldDB" id="A0A4P6YA34"/>
<dbReference type="InterPro" id="IPR036856">
    <property type="entry name" value="Ald_Oxase/Xan_DH_a/b_sf"/>
</dbReference>
<dbReference type="Gene3D" id="3.90.1170.50">
    <property type="entry name" value="Aldehyde oxidase/xanthine dehydrogenase, a/b hammerhead"/>
    <property type="match status" value="2"/>
</dbReference>
<dbReference type="SUPFAM" id="SSF54665">
    <property type="entry name" value="CO dehydrogenase molybdoprotein N-domain-like"/>
    <property type="match status" value="1"/>
</dbReference>
<dbReference type="RefSeq" id="WP_133274948.1">
    <property type="nucleotide sequence ID" value="NZ_CP037933.1"/>
</dbReference>
<name>A0A4P6YA34_9FLAO</name>
<dbReference type="PANTHER" id="PTHR47495">
    <property type="entry name" value="ALDEHYDE DEHYDROGENASE"/>
    <property type="match status" value="1"/>
</dbReference>
<dbReference type="InterPro" id="IPR000674">
    <property type="entry name" value="Ald_Oxase/Xan_DH_a/b"/>
</dbReference>
<dbReference type="SUPFAM" id="SSF56003">
    <property type="entry name" value="Molybdenum cofactor-binding domain"/>
    <property type="match status" value="2"/>
</dbReference>
<dbReference type="OrthoDB" id="9767994at2"/>
<dbReference type="InterPro" id="IPR008274">
    <property type="entry name" value="AldOxase/xan_DH_MoCoBD1"/>
</dbReference>
<evidence type="ECO:0000313" key="2">
    <source>
        <dbReference type="EMBL" id="QBN17417.1"/>
    </source>
</evidence>
<accession>A0A4P6YA34</accession>
<dbReference type="EMBL" id="CP037933">
    <property type="protein sequence ID" value="QBN17417.1"/>
    <property type="molecule type" value="Genomic_DNA"/>
</dbReference>
<dbReference type="Proteomes" id="UP000291124">
    <property type="component" value="Chromosome"/>
</dbReference>
<gene>
    <name evidence="2" type="ORF">E1750_00920</name>
</gene>
<dbReference type="InterPro" id="IPR052516">
    <property type="entry name" value="N-heterocyclic_Hydroxylase"/>
</dbReference>
<organism evidence="2 3">
    <name type="scientific">Flavobacterium nackdongense</name>
    <dbReference type="NCBI Taxonomy" id="2547394"/>
    <lineage>
        <taxon>Bacteria</taxon>
        <taxon>Pseudomonadati</taxon>
        <taxon>Bacteroidota</taxon>
        <taxon>Flavobacteriia</taxon>
        <taxon>Flavobacteriales</taxon>
        <taxon>Flavobacteriaceae</taxon>
        <taxon>Flavobacterium</taxon>
    </lineage>
</organism>
<reference evidence="3" key="1">
    <citation type="submission" date="2019-03" db="EMBL/GenBank/DDBJ databases">
        <title>Flavobacterium sp.</title>
        <authorList>
            <person name="Kim H."/>
        </authorList>
    </citation>
    <scope>NUCLEOTIDE SEQUENCE [LARGE SCALE GENOMIC DNA]</scope>
    <source>
        <strain evidence="3">GS13</strain>
    </source>
</reference>
<dbReference type="Pfam" id="PF02738">
    <property type="entry name" value="MoCoBD_1"/>
    <property type="match status" value="1"/>
</dbReference>
<dbReference type="Pfam" id="PF20256">
    <property type="entry name" value="MoCoBD_2"/>
    <property type="match status" value="2"/>
</dbReference>
<sequence>MKNDVITSEMATALLESRRGFLKKLGGGIIVTFTIGQWSILDGWANNPAAEVLNFNAYLRVKEDGRVDCYTGKIEMGQGVGTSLAQAVAEELEVSVYSIDMVMGDTELCPYDEGTWGSMTTRFVDPVLRAAAAEARIVLIGLAAAQLKVAPELLEVKEGIVYVKNEPSKKISYAALTKGQKIIEKLSDKPVLKKAKDFKVIGTSIVRLDAESKVSGKAKYSGDIKLPGMVYARIVRPAVFRSKKISLDASKLADFEGAQLLEDGNLVAVIHSNSEMAYAAAQTVKVKWESPKINVNQDTIFKHLENTIQTSKIHQEGGDLATGKTLSETVIEADYYDGYKAHASMETHCATCYFEGDKLTIWASTQTPFGTRKHIAKALNVELEKVHVKQILLGGGFGGKISDNQAVEAARIAKICGKPVQLIWSRREEFMLVGFRPAALMKVRSGVDRNGKLKLWNFDIYCAGTRGTSLFYEVEHNRTRMFDDKKAHPFDVGAWRAPGNNSTTFARESHIDVTAHKIGVDPLQFRLNNLNNERMSATLTLAAKTFGWDKPKKPSHGYGIALGEDAGTCVALIAEVFVDKATGVVQPIRMVCAQDMGQVINPHGATIQTEGGLTMGLGYALYEDIAFEGGDLKTTGFGNYEITRFSKTPPITCVFVDKKEAKPEGGGEPAIICVGGAIANAVFDACGARVNQMPISPERILAAMR</sequence>
<keyword evidence="3" id="KW-1185">Reference proteome</keyword>
<evidence type="ECO:0000313" key="3">
    <source>
        <dbReference type="Proteomes" id="UP000291124"/>
    </source>
</evidence>
<dbReference type="SMART" id="SM01008">
    <property type="entry name" value="Ald_Xan_dh_C"/>
    <property type="match status" value="1"/>
</dbReference>
<dbReference type="GO" id="GO:0016491">
    <property type="term" value="F:oxidoreductase activity"/>
    <property type="evidence" value="ECO:0007669"/>
    <property type="project" value="InterPro"/>
</dbReference>
<dbReference type="InterPro" id="IPR012368">
    <property type="entry name" value="OxRdtase_Mopterin-bd_su_IorB"/>
</dbReference>
<dbReference type="PANTHER" id="PTHR47495:SF1">
    <property type="entry name" value="BLL3820 PROTEIN"/>
    <property type="match status" value="1"/>
</dbReference>
<dbReference type="PIRSF" id="PIRSF036389">
    <property type="entry name" value="IOR_B"/>
    <property type="match status" value="1"/>
</dbReference>
<dbReference type="KEGG" id="fnk:E1750_00920"/>
<proteinExistence type="predicted"/>
<evidence type="ECO:0000259" key="1">
    <source>
        <dbReference type="SMART" id="SM01008"/>
    </source>
</evidence>